<feature type="region of interest" description="Disordered" evidence="4">
    <location>
        <begin position="121"/>
        <end position="162"/>
    </location>
</feature>
<evidence type="ECO:0000256" key="4">
    <source>
        <dbReference type="SAM" id="MobiDB-lite"/>
    </source>
</evidence>
<evidence type="ECO:0000313" key="8">
    <source>
        <dbReference type="Proteomes" id="UP000317318"/>
    </source>
</evidence>
<evidence type="ECO:0000256" key="1">
    <source>
        <dbReference type="ARBA" id="ARBA00004418"/>
    </source>
</evidence>
<gene>
    <name evidence="7" type="ORF">Pan189_29720</name>
</gene>
<keyword evidence="7" id="KW-0969">Cilium</keyword>
<dbReference type="KEGG" id="svp:Pan189_29720"/>
<sequence length="397" mass="42458" precursor="true">MRCGTDAVGFNPSEIKTMNLYRKSRPYIAVLAACISASGAHAALITFHSPVIVKSPVITLGQIADVIDADSETVARLNNVTLGPGPSDGRDKRFDFENVRARLRAVGIDLSTIEFSGPTSVTTTTDANLARTQYAPRPTSPPTGKHSQAPTASREQFGPSTADTRLAEQIVVDTVRIYLGARAPAIGEVDFTPMFNSEDVVRILAIGRRGLDVRGGTAPWTGRQTFQFSAAGSTQSTSEISVTGRVVQRPFVLAVKHSVPRGSIITKDDLVWEQSREDGISEPGLVIGYETTRPLTAGSIVAADFLQAAPLVRTNNVVTVTVKMPGLEVKRLMRARSDGKLGETVTLMSLEGREQIAGRVVGFQEVVAVTDVSADSESGKSSRPGVIIRREANSISR</sequence>
<dbReference type="InterPro" id="IPR039246">
    <property type="entry name" value="Flagellar_FlgA"/>
</dbReference>
<organism evidence="7 8">
    <name type="scientific">Stratiformator vulcanicus</name>
    <dbReference type="NCBI Taxonomy" id="2527980"/>
    <lineage>
        <taxon>Bacteria</taxon>
        <taxon>Pseudomonadati</taxon>
        <taxon>Planctomycetota</taxon>
        <taxon>Planctomycetia</taxon>
        <taxon>Planctomycetales</taxon>
        <taxon>Planctomycetaceae</taxon>
        <taxon>Stratiformator</taxon>
    </lineage>
</organism>
<dbReference type="AlphaFoldDB" id="A0A517R3Z8"/>
<dbReference type="InterPro" id="IPR013974">
    <property type="entry name" value="SAF"/>
</dbReference>
<keyword evidence="2" id="KW-0732">Signal</keyword>
<keyword evidence="7" id="KW-0282">Flagellum</keyword>
<protein>
    <submittedName>
        <fullName evidence="7">Flagellar basal body P-ring biosynthesis protein FlgA</fullName>
    </submittedName>
</protein>
<comment type="subcellular location">
    <subcellularLocation>
        <location evidence="1">Periplasm</location>
    </subcellularLocation>
</comment>
<feature type="compositionally biased region" description="Polar residues" evidence="4">
    <location>
        <begin position="145"/>
        <end position="162"/>
    </location>
</feature>
<dbReference type="Gene3D" id="2.30.30.760">
    <property type="match status" value="1"/>
</dbReference>
<keyword evidence="5" id="KW-0472">Membrane</keyword>
<dbReference type="SMART" id="SM00858">
    <property type="entry name" value="SAF"/>
    <property type="match status" value="1"/>
</dbReference>
<feature type="domain" description="SAF" evidence="6">
    <location>
        <begin position="249"/>
        <end position="307"/>
    </location>
</feature>
<dbReference type="Proteomes" id="UP000317318">
    <property type="component" value="Chromosome"/>
</dbReference>
<keyword evidence="3" id="KW-0574">Periplasm</keyword>
<evidence type="ECO:0000313" key="7">
    <source>
        <dbReference type="EMBL" id="QDT38577.1"/>
    </source>
</evidence>
<name>A0A517R3Z8_9PLAN</name>
<evidence type="ECO:0000256" key="2">
    <source>
        <dbReference type="ARBA" id="ARBA00022729"/>
    </source>
</evidence>
<dbReference type="InterPro" id="IPR017585">
    <property type="entry name" value="SAF_FlgA"/>
</dbReference>
<evidence type="ECO:0000256" key="3">
    <source>
        <dbReference type="ARBA" id="ARBA00022764"/>
    </source>
</evidence>
<dbReference type="CDD" id="cd11614">
    <property type="entry name" value="SAF_CpaB_FlgA_like"/>
    <property type="match status" value="1"/>
</dbReference>
<dbReference type="Pfam" id="PF13144">
    <property type="entry name" value="ChapFlgA"/>
    <property type="match status" value="1"/>
</dbReference>
<keyword evidence="5" id="KW-0812">Transmembrane</keyword>
<accession>A0A517R3Z8</accession>
<keyword evidence="8" id="KW-1185">Reference proteome</keyword>
<dbReference type="PANTHER" id="PTHR36307">
    <property type="entry name" value="FLAGELLA BASAL BODY P-RING FORMATION PROTEIN FLGA"/>
    <property type="match status" value="1"/>
</dbReference>
<feature type="transmembrane region" description="Helical" evidence="5">
    <location>
        <begin position="26"/>
        <end position="47"/>
    </location>
</feature>
<keyword evidence="7" id="KW-0966">Cell projection</keyword>
<proteinExistence type="predicted"/>
<dbReference type="OrthoDB" id="247482at2"/>
<dbReference type="GO" id="GO:0042597">
    <property type="term" value="C:periplasmic space"/>
    <property type="evidence" value="ECO:0007669"/>
    <property type="project" value="UniProtKB-SubCell"/>
</dbReference>
<dbReference type="PANTHER" id="PTHR36307:SF1">
    <property type="entry name" value="FLAGELLA BASAL BODY P-RING FORMATION PROTEIN FLGA"/>
    <property type="match status" value="1"/>
</dbReference>
<dbReference type="NCBIfam" id="TIGR03170">
    <property type="entry name" value="flgA_cterm"/>
    <property type="match status" value="1"/>
</dbReference>
<evidence type="ECO:0000259" key="6">
    <source>
        <dbReference type="SMART" id="SM00858"/>
    </source>
</evidence>
<dbReference type="GO" id="GO:0044780">
    <property type="term" value="P:bacterial-type flagellum assembly"/>
    <property type="evidence" value="ECO:0007669"/>
    <property type="project" value="InterPro"/>
</dbReference>
<dbReference type="EMBL" id="CP036268">
    <property type="protein sequence ID" value="QDT38577.1"/>
    <property type="molecule type" value="Genomic_DNA"/>
</dbReference>
<reference evidence="7 8" key="1">
    <citation type="submission" date="2019-02" db="EMBL/GenBank/DDBJ databases">
        <title>Deep-cultivation of Planctomycetes and their phenomic and genomic characterization uncovers novel biology.</title>
        <authorList>
            <person name="Wiegand S."/>
            <person name="Jogler M."/>
            <person name="Boedeker C."/>
            <person name="Pinto D."/>
            <person name="Vollmers J."/>
            <person name="Rivas-Marin E."/>
            <person name="Kohn T."/>
            <person name="Peeters S.H."/>
            <person name="Heuer A."/>
            <person name="Rast P."/>
            <person name="Oberbeckmann S."/>
            <person name="Bunk B."/>
            <person name="Jeske O."/>
            <person name="Meyerdierks A."/>
            <person name="Storesund J.E."/>
            <person name="Kallscheuer N."/>
            <person name="Luecker S."/>
            <person name="Lage O.M."/>
            <person name="Pohl T."/>
            <person name="Merkel B.J."/>
            <person name="Hornburger P."/>
            <person name="Mueller R.-W."/>
            <person name="Bruemmer F."/>
            <person name="Labrenz M."/>
            <person name="Spormann A.M."/>
            <person name="Op den Camp H."/>
            <person name="Overmann J."/>
            <person name="Amann R."/>
            <person name="Jetten M.S.M."/>
            <person name="Mascher T."/>
            <person name="Medema M.H."/>
            <person name="Devos D.P."/>
            <person name="Kaster A.-K."/>
            <person name="Ovreas L."/>
            <person name="Rohde M."/>
            <person name="Galperin M.Y."/>
            <person name="Jogler C."/>
        </authorList>
    </citation>
    <scope>NUCLEOTIDE SEQUENCE [LARGE SCALE GENOMIC DNA]</scope>
    <source>
        <strain evidence="7 8">Pan189</strain>
    </source>
</reference>
<keyword evidence="5" id="KW-1133">Transmembrane helix</keyword>
<evidence type="ECO:0000256" key="5">
    <source>
        <dbReference type="SAM" id="Phobius"/>
    </source>
</evidence>
<feature type="compositionally biased region" description="Polar residues" evidence="4">
    <location>
        <begin position="121"/>
        <end position="131"/>
    </location>
</feature>